<dbReference type="eggNOG" id="COG2897">
    <property type="taxonomic scope" value="Bacteria"/>
</dbReference>
<dbReference type="Gene3D" id="3.40.250.10">
    <property type="entry name" value="Rhodanese-like domain"/>
    <property type="match status" value="2"/>
</dbReference>
<evidence type="ECO:0000259" key="3">
    <source>
        <dbReference type="PROSITE" id="PS50206"/>
    </source>
</evidence>
<keyword evidence="1 4" id="KW-0808">Transferase</keyword>
<dbReference type="InterPro" id="IPR001763">
    <property type="entry name" value="Rhodanese-like_dom"/>
</dbReference>
<dbReference type="InterPro" id="IPR045078">
    <property type="entry name" value="TST/MPST-like"/>
</dbReference>
<dbReference type="EMBL" id="CP015506">
    <property type="protein sequence ID" value="AND41162.1"/>
    <property type="molecule type" value="Genomic_DNA"/>
</dbReference>
<sequence>MKYQVEKEWVVTKLDDPNIRIADCRFKLGSPEEGRSLYNLSHIPNAVYFDLEKDLSGPVREHGGRHPLPNPSQFKEVLEKAGISRDTTVIAYDGGEGAFAARFWWLLRYLGHDKVYVLNGGYKEWAESDYPLNNKIQSFGPADFKIDLRPDILASYEEVKEYTGNQDTAVIIDSREEKRYLGLEEPIDKKAGHIPGAINRVWLEAYKNGRFKEAEEQEKRFADIDKNKPVVVYCGSGVTAAPNFLALKEAGFRNVKLYAGSFSDWISYDGNKIETVEK</sequence>
<evidence type="ECO:0000313" key="5">
    <source>
        <dbReference type="Proteomes" id="UP000077856"/>
    </source>
</evidence>
<evidence type="ECO:0000256" key="2">
    <source>
        <dbReference type="ARBA" id="ARBA00022737"/>
    </source>
</evidence>
<dbReference type="STRING" id="1196031.A361_19055"/>
<protein>
    <submittedName>
        <fullName evidence="4">3-mercaptopyruvate sulfurtransferase</fullName>
    </submittedName>
</protein>
<name>A0A160MDQ8_9BACI</name>
<proteinExistence type="predicted"/>
<dbReference type="GO" id="GO:0004792">
    <property type="term" value="F:thiosulfate-cyanide sulfurtransferase activity"/>
    <property type="evidence" value="ECO:0007669"/>
    <property type="project" value="TreeGrafter"/>
</dbReference>
<dbReference type="RefSeq" id="WP_019379745.1">
    <property type="nucleotide sequence ID" value="NZ_CP015506.1"/>
</dbReference>
<evidence type="ECO:0000313" key="4">
    <source>
        <dbReference type="EMBL" id="AND41162.1"/>
    </source>
</evidence>
<dbReference type="PANTHER" id="PTHR11364">
    <property type="entry name" value="THIOSULFATE SULFERTANSFERASE"/>
    <property type="match status" value="1"/>
</dbReference>
<feature type="domain" description="Rhodanese" evidence="3">
    <location>
        <begin position="165"/>
        <end position="274"/>
    </location>
</feature>
<dbReference type="CDD" id="cd01449">
    <property type="entry name" value="TST_Repeat_2"/>
    <property type="match status" value="1"/>
</dbReference>
<dbReference type="CDD" id="cd01448">
    <property type="entry name" value="TST_Repeat_1"/>
    <property type="match status" value="1"/>
</dbReference>
<feature type="domain" description="Rhodanese" evidence="3">
    <location>
        <begin position="15"/>
        <end position="134"/>
    </location>
</feature>
<dbReference type="Pfam" id="PF00581">
    <property type="entry name" value="Rhodanese"/>
    <property type="match status" value="2"/>
</dbReference>
<reference evidence="4 5" key="1">
    <citation type="submission" date="2016-04" db="EMBL/GenBank/DDBJ databases">
        <title>Complete genome sequence of Bacillus oceanisediminis strain 2691.</title>
        <authorList>
            <person name="Jeong H."/>
            <person name="Kim H.J."/>
            <person name="Lee D.-W."/>
        </authorList>
    </citation>
    <scope>NUCLEOTIDE SEQUENCE [LARGE SCALE GENOMIC DNA]</scope>
    <source>
        <strain evidence="4 5">2691</strain>
    </source>
</reference>
<evidence type="ECO:0000256" key="1">
    <source>
        <dbReference type="ARBA" id="ARBA00022679"/>
    </source>
</evidence>
<gene>
    <name evidence="4" type="ORF">A361_19055</name>
</gene>
<dbReference type="AlphaFoldDB" id="A0A160MDQ8"/>
<dbReference type="Proteomes" id="UP000077856">
    <property type="component" value="Chromosome"/>
</dbReference>
<dbReference type="SUPFAM" id="SSF52821">
    <property type="entry name" value="Rhodanese/Cell cycle control phosphatase"/>
    <property type="match status" value="2"/>
</dbReference>
<organism evidence="4 5">
    <name type="scientific">Cytobacillus oceanisediminis 2691</name>
    <dbReference type="NCBI Taxonomy" id="1196031"/>
    <lineage>
        <taxon>Bacteria</taxon>
        <taxon>Bacillati</taxon>
        <taxon>Bacillota</taxon>
        <taxon>Bacilli</taxon>
        <taxon>Bacillales</taxon>
        <taxon>Bacillaceae</taxon>
        <taxon>Cytobacillus</taxon>
    </lineage>
</organism>
<accession>A0A160MDQ8</accession>
<dbReference type="KEGG" id="bon:A361_19055"/>
<dbReference type="PROSITE" id="PS50206">
    <property type="entry name" value="RHODANESE_3"/>
    <property type="match status" value="2"/>
</dbReference>
<dbReference type="SMART" id="SM00450">
    <property type="entry name" value="RHOD"/>
    <property type="match status" value="2"/>
</dbReference>
<keyword evidence="2" id="KW-0677">Repeat</keyword>
<dbReference type="PANTHER" id="PTHR11364:SF27">
    <property type="entry name" value="SULFURTRANSFERASE"/>
    <property type="match status" value="1"/>
</dbReference>
<keyword evidence="4" id="KW-0670">Pyruvate</keyword>
<dbReference type="InterPro" id="IPR036873">
    <property type="entry name" value="Rhodanese-like_dom_sf"/>
</dbReference>